<dbReference type="PIRSF" id="PIRSF000370">
    <property type="entry name" value="QueE"/>
    <property type="match status" value="1"/>
</dbReference>
<evidence type="ECO:0000256" key="5">
    <source>
        <dbReference type="ARBA" id="ARBA00023004"/>
    </source>
</evidence>
<keyword evidence="5 8" id="KW-0408">Iron</keyword>
<keyword evidence="2 8" id="KW-0949">S-adenosyl-L-methionine</keyword>
<comment type="caution">
    <text evidence="10">The sequence shown here is derived from an EMBL/GenBank/DDBJ whole genome shotgun (WGS) entry which is preliminary data.</text>
</comment>
<comment type="similarity">
    <text evidence="8">Belongs to the radical SAM superfamily. 7-carboxy-7-deazaguanine synthase family.</text>
</comment>
<dbReference type="Pfam" id="PF04055">
    <property type="entry name" value="Radical_SAM"/>
    <property type="match status" value="1"/>
</dbReference>
<comment type="catalytic activity">
    <reaction evidence="8">
        <text>6-carboxy-5,6,7,8-tetrahydropterin + H(+) = 7-carboxy-7-carbaguanine + NH4(+)</text>
        <dbReference type="Rhea" id="RHEA:27974"/>
        <dbReference type="ChEBI" id="CHEBI:15378"/>
        <dbReference type="ChEBI" id="CHEBI:28938"/>
        <dbReference type="ChEBI" id="CHEBI:61032"/>
        <dbReference type="ChEBI" id="CHEBI:61036"/>
        <dbReference type="EC" id="4.3.99.3"/>
    </reaction>
</comment>
<reference evidence="10 11" key="1">
    <citation type="submission" date="2023-07" db="EMBL/GenBank/DDBJ databases">
        <title>Sequencing the genomes of 1000 actinobacteria strains.</title>
        <authorList>
            <person name="Klenk H.-P."/>
        </authorList>
    </citation>
    <scope>NUCLEOTIDE SEQUENCE [LARGE SCALE GENOMIC DNA]</scope>
    <source>
        <strain evidence="10 11">DSM 45805</strain>
    </source>
</reference>
<dbReference type="Gene3D" id="3.20.20.70">
    <property type="entry name" value="Aldolase class I"/>
    <property type="match status" value="1"/>
</dbReference>
<evidence type="ECO:0000256" key="6">
    <source>
        <dbReference type="ARBA" id="ARBA00023014"/>
    </source>
</evidence>
<proteinExistence type="inferred from homology"/>
<feature type="binding site" evidence="8">
    <location>
        <begin position="143"/>
        <end position="145"/>
    </location>
    <ligand>
        <name>S-adenosyl-L-methionine</name>
        <dbReference type="ChEBI" id="CHEBI:59789"/>
    </ligand>
</feature>
<evidence type="ECO:0000256" key="4">
    <source>
        <dbReference type="ARBA" id="ARBA00022842"/>
    </source>
</evidence>
<keyword evidence="7 8" id="KW-0456">Lyase</keyword>
<accession>A0ABU0EN85</accession>
<evidence type="ECO:0000313" key="11">
    <source>
        <dbReference type="Proteomes" id="UP001229651"/>
    </source>
</evidence>
<dbReference type="InterPro" id="IPR013785">
    <property type="entry name" value="Aldolase_TIM"/>
</dbReference>
<keyword evidence="11" id="KW-1185">Reference proteome</keyword>
<gene>
    <name evidence="8" type="primary">queE</name>
    <name evidence="10" type="ORF">FB470_000502</name>
</gene>
<dbReference type="PANTHER" id="PTHR42836:SF1">
    <property type="entry name" value="7-CARBOXY-7-DEAZAGUANINE SYNTHASE"/>
    <property type="match status" value="1"/>
</dbReference>
<dbReference type="PROSITE" id="PS51918">
    <property type="entry name" value="RADICAL_SAM"/>
    <property type="match status" value="1"/>
</dbReference>
<keyword evidence="8" id="KW-0671">Queuosine biosynthesis</keyword>
<comment type="cofactor">
    <cofactor evidence="8">
        <name>Mg(2+)</name>
        <dbReference type="ChEBI" id="CHEBI:18420"/>
    </cofactor>
</comment>
<dbReference type="EMBL" id="JAUSUT010000001">
    <property type="protein sequence ID" value="MDQ0376508.1"/>
    <property type="molecule type" value="Genomic_DNA"/>
</dbReference>
<keyword evidence="1 8" id="KW-0004">4Fe-4S</keyword>
<organism evidence="10 11">
    <name type="scientific">Amycolatopsis thermophila</name>
    <dbReference type="NCBI Taxonomy" id="206084"/>
    <lineage>
        <taxon>Bacteria</taxon>
        <taxon>Bacillati</taxon>
        <taxon>Actinomycetota</taxon>
        <taxon>Actinomycetes</taxon>
        <taxon>Pseudonocardiales</taxon>
        <taxon>Pseudonocardiaceae</taxon>
        <taxon>Amycolatopsis</taxon>
    </lineage>
</organism>
<evidence type="ECO:0000256" key="2">
    <source>
        <dbReference type="ARBA" id="ARBA00022691"/>
    </source>
</evidence>
<comment type="cofactor">
    <cofactor evidence="8">
        <name>S-adenosyl-L-methionine</name>
        <dbReference type="ChEBI" id="CHEBI:59789"/>
    </cofactor>
    <text evidence="8">Binds 1 S-adenosyl-L-methionine per subunit.</text>
</comment>
<feature type="binding site" evidence="8">
    <location>
        <position position="50"/>
    </location>
    <ligand>
        <name>[4Fe-4S] cluster</name>
        <dbReference type="ChEBI" id="CHEBI:49883"/>
        <note>4Fe-4S-S-AdoMet</note>
    </ligand>
</feature>
<comment type="caution">
    <text evidence="8">Lacks conserved residue(s) required for the propagation of feature annotation.</text>
</comment>
<evidence type="ECO:0000313" key="10">
    <source>
        <dbReference type="EMBL" id="MDQ0376508.1"/>
    </source>
</evidence>
<comment type="function">
    <text evidence="8">Catalyzes the complex heterocyclic radical-mediated conversion of 6-carboxy-5,6,7,8-tetrahydropterin (CPH4) to 7-carboxy-7-deazaguanine (CDG), a step common to the biosynthetic pathways of all 7-deazapurine-containing compounds.</text>
</comment>
<dbReference type="InterPro" id="IPR024924">
    <property type="entry name" value="7-CO-7-deazaguanine_synth-like"/>
</dbReference>
<evidence type="ECO:0000256" key="8">
    <source>
        <dbReference type="HAMAP-Rule" id="MF_00917"/>
    </source>
</evidence>
<feature type="domain" description="Radical SAM core" evidence="9">
    <location>
        <begin position="33"/>
        <end position="245"/>
    </location>
</feature>
<feature type="binding site" evidence="8">
    <location>
        <position position="46"/>
    </location>
    <ligand>
        <name>[4Fe-4S] cluster</name>
        <dbReference type="ChEBI" id="CHEBI:49883"/>
        <note>4Fe-4S-S-AdoMet</note>
    </ligand>
</feature>
<dbReference type="EC" id="4.3.99.3" evidence="8"/>
<sequence>MTAGLHLGRLLGQRSMQLPFAECFRTIQGEGPATGRQAVFVRLGLCNLACRWCDSAFTWDASRFDLAEEIPDTQVAAIVEQATSFGVPLFVLTGGEPLMHQRKPAMDALLAGLTAAGEVHVETNGTIPPSGSVVELVAHFTVSPKLANNGADTAKRRIRPKALARFAEIAATGRACFKFVATTREDLDEIAAVVDEHQVPAGAVWVMPEGVTPEQVLTTHRALVDGVIARGWNTTSRLHTLLWGEERGR</sequence>
<dbReference type="RefSeq" id="WP_306988396.1">
    <property type="nucleotide sequence ID" value="NZ_JAUSUT010000001.1"/>
</dbReference>
<comment type="subunit">
    <text evidence="8">Homodimer.</text>
</comment>
<dbReference type="InterPro" id="IPR058240">
    <property type="entry name" value="rSAM_sf"/>
</dbReference>
<dbReference type="HAMAP" id="MF_00917">
    <property type="entry name" value="QueE"/>
    <property type="match status" value="1"/>
</dbReference>
<evidence type="ECO:0000256" key="3">
    <source>
        <dbReference type="ARBA" id="ARBA00022723"/>
    </source>
</evidence>
<dbReference type="Proteomes" id="UP001229651">
    <property type="component" value="Unassembled WGS sequence"/>
</dbReference>
<feature type="binding site" evidence="8">
    <location>
        <begin position="27"/>
        <end position="29"/>
    </location>
    <ligand>
        <name>substrate</name>
    </ligand>
</feature>
<dbReference type="SFLD" id="SFLDS00029">
    <property type="entry name" value="Radical_SAM"/>
    <property type="match status" value="1"/>
</dbReference>
<feature type="binding site" evidence="8">
    <location>
        <position position="53"/>
    </location>
    <ligand>
        <name>[4Fe-4S] cluster</name>
        <dbReference type="ChEBI" id="CHEBI:49883"/>
        <note>4Fe-4S-S-AdoMet</note>
    </ligand>
</feature>
<protein>
    <recommendedName>
        <fullName evidence="8">7-carboxy-7-deazaguanine synthase</fullName>
        <shortName evidence="8">CDG synthase</shortName>
        <ecNumber evidence="8">4.3.99.3</ecNumber>
    </recommendedName>
    <alternativeName>
        <fullName evidence="8">Queuosine biosynthesis protein QueE</fullName>
    </alternativeName>
</protein>
<keyword evidence="3 8" id="KW-0479">Metal-binding</keyword>
<feature type="binding site" evidence="8">
    <location>
        <begin position="52"/>
        <end position="54"/>
    </location>
    <ligand>
        <name>S-adenosyl-L-methionine</name>
        <dbReference type="ChEBI" id="CHEBI:59789"/>
    </ligand>
</feature>
<name>A0ABU0EN85_9PSEU</name>
<comment type="pathway">
    <text evidence="8">Purine metabolism; 7-cyano-7-deazaguanine biosynthesis.</text>
</comment>
<evidence type="ECO:0000259" key="9">
    <source>
        <dbReference type="PROSITE" id="PS51918"/>
    </source>
</evidence>
<keyword evidence="6 8" id="KW-0411">Iron-sulfur</keyword>
<feature type="binding site" evidence="8">
    <location>
        <position position="42"/>
    </location>
    <ligand>
        <name>substrate</name>
    </ligand>
</feature>
<dbReference type="PANTHER" id="PTHR42836">
    <property type="entry name" value="7-CARBOXY-7-DEAZAGUANINE SYNTHASE"/>
    <property type="match status" value="1"/>
</dbReference>
<keyword evidence="4 8" id="KW-0460">Magnesium</keyword>
<dbReference type="CDD" id="cd01335">
    <property type="entry name" value="Radical_SAM"/>
    <property type="match status" value="1"/>
</dbReference>
<evidence type="ECO:0000256" key="7">
    <source>
        <dbReference type="ARBA" id="ARBA00023239"/>
    </source>
</evidence>
<comment type="cofactor">
    <cofactor evidence="8">
        <name>[4Fe-4S] cluster</name>
        <dbReference type="ChEBI" id="CHEBI:49883"/>
    </cofactor>
    <text evidence="8">Binds 1 [4Fe-4S] cluster. The cluster is coordinated with 3 cysteines and an exchangeable S-adenosyl-L-methionine.</text>
</comment>
<dbReference type="InterPro" id="IPR007197">
    <property type="entry name" value="rSAM"/>
</dbReference>
<dbReference type="SUPFAM" id="SSF102114">
    <property type="entry name" value="Radical SAM enzymes"/>
    <property type="match status" value="1"/>
</dbReference>
<feature type="binding site" evidence="8">
    <location>
        <position position="95"/>
    </location>
    <ligand>
        <name>S-adenosyl-L-methionine</name>
        <dbReference type="ChEBI" id="CHEBI:59789"/>
    </ligand>
</feature>
<feature type="binding site" evidence="8">
    <location>
        <position position="55"/>
    </location>
    <ligand>
        <name>Mg(2+)</name>
        <dbReference type="ChEBI" id="CHEBI:18420"/>
    </ligand>
</feature>
<evidence type="ECO:0000256" key="1">
    <source>
        <dbReference type="ARBA" id="ARBA00022485"/>
    </source>
</evidence>
<feature type="binding site" evidence="8">
    <location>
        <position position="93"/>
    </location>
    <ligand>
        <name>substrate</name>
    </ligand>
</feature>